<dbReference type="Proteomes" id="UP000464657">
    <property type="component" value="Chromosome"/>
</dbReference>
<dbReference type="OrthoDB" id="9802842at2"/>
<keyword evidence="3" id="KW-1185">Reference proteome</keyword>
<dbReference type="CDD" id="cd03498">
    <property type="entry name" value="SQR_TypeB_2_TM"/>
    <property type="match status" value="1"/>
</dbReference>
<proteinExistence type="predicted"/>
<dbReference type="KEGG" id="kan:IMCC3317_33570"/>
<evidence type="ECO:0000256" key="1">
    <source>
        <dbReference type="SAM" id="Phobius"/>
    </source>
</evidence>
<dbReference type="Gene3D" id="1.20.1300.10">
    <property type="entry name" value="Fumarate reductase/succinate dehydrogenase, transmembrane subunit"/>
    <property type="match status" value="1"/>
</dbReference>
<dbReference type="NCBIfam" id="TIGR02046">
    <property type="entry name" value="sdhC_b558_fam"/>
    <property type="match status" value="1"/>
</dbReference>
<feature type="transmembrane region" description="Helical" evidence="1">
    <location>
        <begin position="58"/>
        <end position="78"/>
    </location>
</feature>
<evidence type="ECO:0008006" key="4">
    <source>
        <dbReference type="Google" id="ProtNLM"/>
    </source>
</evidence>
<dbReference type="AlphaFoldDB" id="A0A7L4ZQ28"/>
<accession>A0A7L4ZQ28</accession>
<evidence type="ECO:0000313" key="2">
    <source>
        <dbReference type="EMBL" id="QHI37974.1"/>
    </source>
</evidence>
<protein>
    <recommendedName>
        <fullName evidence="4">Succinate dehydrogenase</fullName>
    </recommendedName>
</protein>
<dbReference type="RefSeq" id="WP_160130553.1">
    <property type="nucleotide sequence ID" value="NZ_CP019288.1"/>
</dbReference>
<keyword evidence="1" id="KW-0472">Membrane</keyword>
<feature type="transmembrane region" description="Helical" evidence="1">
    <location>
        <begin position="167"/>
        <end position="188"/>
    </location>
</feature>
<organism evidence="2 3">
    <name type="scientific">Kordia antarctica</name>
    <dbReference type="NCBI Taxonomy" id="1218801"/>
    <lineage>
        <taxon>Bacteria</taxon>
        <taxon>Pseudomonadati</taxon>
        <taxon>Bacteroidota</taxon>
        <taxon>Flavobacteriia</taxon>
        <taxon>Flavobacteriales</taxon>
        <taxon>Flavobacteriaceae</taxon>
        <taxon>Kordia</taxon>
    </lineage>
</organism>
<dbReference type="InterPro" id="IPR011138">
    <property type="entry name" value="Cytochrome_b-558"/>
</dbReference>
<feature type="transmembrane region" description="Helical" evidence="1">
    <location>
        <begin position="106"/>
        <end position="126"/>
    </location>
</feature>
<dbReference type="InterPro" id="IPR034804">
    <property type="entry name" value="SQR/QFR_C/D"/>
</dbReference>
<dbReference type="SUPFAM" id="SSF81343">
    <property type="entry name" value="Fumarate reductase respiratory complex transmembrane subunits"/>
    <property type="match status" value="1"/>
</dbReference>
<sequence length="230" mass="25852">MSGILNSSIGRKFAMALSALFLMFFILQHFAINILSVFSPSAFNEASHFMGTFWAVQYLLQPVLILGVIFHFVMGFVLEIKNRNAREVSYAKNNGSANSSWTSRNMIWSGGFILVFLVIHFIDFWIPELNVKFIKGDMSGLINPDVADSGFRYHEELVHKFEPIWRVALYCVGFIFLALHLLHGFGSAFQSVGANNKYTKALKGVSKVYAIGIPAGFIFIALFHHFTGTH</sequence>
<name>A0A7L4ZQ28_9FLAO</name>
<keyword evidence="1" id="KW-1133">Transmembrane helix</keyword>
<keyword evidence="1" id="KW-0812">Transmembrane</keyword>
<dbReference type="EMBL" id="CP019288">
    <property type="protein sequence ID" value="QHI37974.1"/>
    <property type="molecule type" value="Genomic_DNA"/>
</dbReference>
<dbReference type="GO" id="GO:0016020">
    <property type="term" value="C:membrane"/>
    <property type="evidence" value="ECO:0007669"/>
    <property type="project" value="InterPro"/>
</dbReference>
<evidence type="ECO:0000313" key="3">
    <source>
        <dbReference type="Proteomes" id="UP000464657"/>
    </source>
</evidence>
<reference evidence="2 3" key="1">
    <citation type="journal article" date="2013" name="Int. J. Syst. Evol. Microbiol.">
        <title>Kordia antarctica sp. nov., isolated from Antarctic seawater.</title>
        <authorList>
            <person name="Baek K."/>
            <person name="Choi A."/>
            <person name="Kang I."/>
            <person name="Lee K."/>
            <person name="Cho J.C."/>
        </authorList>
    </citation>
    <scope>NUCLEOTIDE SEQUENCE [LARGE SCALE GENOMIC DNA]</scope>
    <source>
        <strain evidence="2 3">IMCC3317</strain>
    </source>
</reference>
<feature type="transmembrane region" description="Helical" evidence="1">
    <location>
        <begin position="208"/>
        <end position="226"/>
    </location>
</feature>
<gene>
    <name evidence="2" type="ORF">IMCC3317_33570</name>
</gene>
<feature type="transmembrane region" description="Helical" evidence="1">
    <location>
        <begin position="12"/>
        <end position="38"/>
    </location>
</feature>